<keyword evidence="3" id="KW-1185">Reference proteome</keyword>
<dbReference type="GO" id="GO:0004540">
    <property type="term" value="F:RNA nuclease activity"/>
    <property type="evidence" value="ECO:0007669"/>
    <property type="project" value="InterPro"/>
</dbReference>
<dbReference type="EMBL" id="FRBN01000054">
    <property type="protein sequence ID" value="SHL83571.1"/>
    <property type="molecule type" value="Genomic_DNA"/>
</dbReference>
<reference evidence="3" key="1">
    <citation type="submission" date="2016-11" db="EMBL/GenBank/DDBJ databases">
        <authorList>
            <person name="Varghese N."/>
            <person name="Submissions S."/>
        </authorList>
    </citation>
    <scope>NUCLEOTIDE SEQUENCE [LARGE SCALE GENOMIC DNA]</scope>
    <source>
        <strain evidence="3">DSM 29327</strain>
    </source>
</reference>
<feature type="domain" description="NYN" evidence="1">
    <location>
        <begin position="2"/>
        <end position="125"/>
    </location>
</feature>
<dbReference type="PANTHER" id="PTHR35811:SF1">
    <property type="entry name" value="HTH OST-TYPE DOMAIN-CONTAINING PROTEIN"/>
    <property type="match status" value="1"/>
</dbReference>
<dbReference type="InterPro" id="IPR021139">
    <property type="entry name" value="NYN"/>
</dbReference>
<dbReference type="STRING" id="1054996.SAMN05444414_1544"/>
<evidence type="ECO:0000259" key="1">
    <source>
        <dbReference type="Pfam" id="PF01936"/>
    </source>
</evidence>
<name>A0A1M7DVN6_9RHOB</name>
<dbReference type="CDD" id="cd11297">
    <property type="entry name" value="PIN_LabA-like_N_1"/>
    <property type="match status" value="1"/>
</dbReference>
<protein>
    <submittedName>
        <fullName evidence="2">NYN domain-containing protein</fullName>
    </submittedName>
</protein>
<dbReference type="Pfam" id="PF01936">
    <property type="entry name" value="NYN"/>
    <property type="match status" value="1"/>
</dbReference>
<proteinExistence type="predicted"/>
<dbReference type="AlphaFoldDB" id="A0A1M7DVN6"/>
<evidence type="ECO:0000313" key="3">
    <source>
        <dbReference type="Proteomes" id="UP000184191"/>
    </source>
</evidence>
<organism evidence="2 3">
    <name type="scientific">Roseovarius marisflavi</name>
    <dbReference type="NCBI Taxonomy" id="1054996"/>
    <lineage>
        <taxon>Bacteria</taxon>
        <taxon>Pseudomonadati</taxon>
        <taxon>Pseudomonadota</taxon>
        <taxon>Alphaproteobacteria</taxon>
        <taxon>Rhodobacterales</taxon>
        <taxon>Roseobacteraceae</taxon>
        <taxon>Roseovarius</taxon>
    </lineage>
</organism>
<dbReference type="Proteomes" id="UP000184191">
    <property type="component" value="Unassembled WGS sequence"/>
</dbReference>
<dbReference type="PANTHER" id="PTHR35811">
    <property type="entry name" value="SLR1870 PROTEIN"/>
    <property type="match status" value="1"/>
</dbReference>
<evidence type="ECO:0000313" key="2">
    <source>
        <dbReference type="EMBL" id="SHL83571.1"/>
    </source>
</evidence>
<sequence length="214" mass="23117">MLVDGENVNTIPAAEILCGVGGAEKAAVRRVYGDAAQVATWAETPGFRLVHTVRGKNSADIRLSIDAVHLSHVGGIGTLVIITSDGDFSHLAHHLRERHFRVIGLGEPKTPEVFRAACSQFIEIEAVSKDQVPKTPAANALSAMDIRLRQVILENGDTNGIPIVGLNGPMREFGTKISAHPDKTWRAYLTKRPELFAFGPKGPNAKVRWIGSQS</sequence>
<dbReference type="Gene3D" id="3.40.50.1010">
    <property type="entry name" value="5'-nuclease"/>
    <property type="match status" value="1"/>
</dbReference>
<accession>A0A1M7DVN6</accession>
<gene>
    <name evidence="2" type="ORF">SAMN05444414_1544</name>
</gene>
<dbReference type="RefSeq" id="WP_170865126.1">
    <property type="nucleotide sequence ID" value="NZ_FRBN01000054.1"/>
</dbReference>